<proteinExistence type="predicted"/>
<reference evidence="2" key="1">
    <citation type="submission" date="2021-02" db="EMBL/GenBank/DDBJ databases">
        <authorList>
            <person name="Nowell W R."/>
        </authorList>
    </citation>
    <scope>NUCLEOTIDE SEQUENCE</scope>
</reference>
<accession>A0A814NAU4</accession>
<evidence type="ECO:0000256" key="1">
    <source>
        <dbReference type="SAM" id="MobiDB-lite"/>
    </source>
</evidence>
<keyword evidence="4" id="KW-1185">Reference proteome</keyword>
<feature type="compositionally biased region" description="Polar residues" evidence="1">
    <location>
        <begin position="1"/>
        <end position="13"/>
    </location>
</feature>
<gene>
    <name evidence="2" type="ORF">GPM918_LOCUS18182</name>
    <name evidence="3" type="ORF">SRO942_LOCUS18179</name>
</gene>
<feature type="region of interest" description="Disordered" evidence="1">
    <location>
        <begin position="124"/>
        <end position="147"/>
    </location>
</feature>
<dbReference type="Proteomes" id="UP000663829">
    <property type="component" value="Unassembled WGS sequence"/>
</dbReference>
<dbReference type="Proteomes" id="UP000681722">
    <property type="component" value="Unassembled WGS sequence"/>
</dbReference>
<sequence>METTPSLRLRTQTPVPRERPLPSPPERLVSPSLLLPPPLVPMEKSRHHNCFCDFCFPRSGVKSAVDYENDSNNLRFLELGQSLIDRPHGIGVLPPYGIWLSEKPKFTACEQHWIRREHGSYPPKDFKMKTNDDITEQANREELINTR</sequence>
<dbReference type="EMBL" id="CAJNOQ010005190">
    <property type="protein sequence ID" value="CAF1089470.1"/>
    <property type="molecule type" value="Genomic_DNA"/>
</dbReference>
<organism evidence="2 4">
    <name type="scientific">Didymodactylos carnosus</name>
    <dbReference type="NCBI Taxonomy" id="1234261"/>
    <lineage>
        <taxon>Eukaryota</taxon>
        <taxon>Metazoa</taxon>
        <taxon>Spiralia</taxon>
        <taxon>Gnathifera</taxon>
        <taxon>Rotifera</taxon>
        <taxon>Eurotatoria</taxon>
        <taxon>Bdelloidea</taxon>
        <taxon>Philodinida</taxon>
        <taxon>Philodinidae</taxon>
        <taxon>Didymodactylos</taxon>
    </lineage>
</organism>
<dbReference type="EMBL" id="CAJOBC010005190">
    <property type="protein sequence ID" value="CAF3854990.1"/>
    <property type="molecule type" value="Genomic_DNA"/>
</dbReference>
<dbReference type="AlphaFoldDB" id="A0A814NAU4"/>
<evidence type="ECO:0000313" key="3">
    <source>
        <dbReference type="EMBL" id="CAF3854990.1"/>
    </source>
</evidence>
<evidence type="ECO:0000313" key="4">
    <source>
        <dbReference type="Proteomes" id="UP000663829"/>
    </source>
</evidence>
<comment type="caution">
    <text evidence="2">The sequence shown here is derived from an EMBL/GenBank/DDBJ whole genome shotgun (WGS) entry which is preliminary data.</text>
</comment>
<protein>
    <submittedName>
        <fullName evidence="2">Uncharacterized protein</fullName>
    </submittedName>
</protein>
<name>A0A814NAU4_9BILA</name>
<evidence type="ECO:0000313" key="2">
    <source>
        <dbReference type="EMBL" id="CAF1089470.1"/>
    </source>
</evidence>
<feature type="region of interest" description="Disordered" evidence="1">
    <location>
        <begin position="1"/>
        <end position="32"/>
    </location>
</feature>